<dbReference type="InterPro" id="IPR042185">
    <property type="entry name" value="Serpin_sf_2"/>
</dbReference>
<dbReference type="InterPro" id="IPR023795">
    <property type="entry name" value="Serpin_CS"/>
</dbReference>
<dbReference type="GO" id="GO:0004867">
    <property type="term" value="F:serine-type endopeptidase inhibitor activity"/>
    <property type="evidence" value="ECO:0007669"/>
    <property type="project" value="InterPro"/>
</dbReference>
<dbReference type="SUPFAM" id="SSF56574">
    <property type="entry name" value="Serpins"/>
    <property type="match status" value="1"/>
</dbReference>
<reference evidence="5" key="2">
    <citation type="submission" date="2008-12" db="EMBL/GenBank/DDBJ databases">
        <title>Improved gene annotation of the rice (Oryza sativa) genomes.</title>
        <authorList>
            <person name="Wang J."/>
            <person name="Li R."/>
            <person name="Fan W."/>
            <person name="Huang Q."/>
            <person name="Zhang J."/>
            <person name="Zhou Y."/>
            <person name="Hu Y."/>
            <person name="Zi S."/>
            <person name="Li J."/>
            <person name="Ni P."/>
            <person name="Zheng H."/>
            <person name="Zhang Y."/>
            <person name="Zhao M."/>
            <person name="Hao Q."/>
            <person name="McDermott J."/>
            <person name="Samudrala R."/>
            <person name="Kristiansen K."/>
            <person name="Wong G.K.-S."/>
        </authorList>
    </citation>
    <scope>NUCLEOTIDE SEQUENCE</scope>
</reference>
<evidence type="ECO:0000313" key="5">
    <source>
        <dbReference type="EMBL" id="EEE54294.1"/>
    </source>
</evidence>
<dbReference type="InterPro" id="IPR036186">
    <property type="entry name" value="Serpin_sf"/>
</dbReference>
<sequence>MGHDAAAHRRDGHDRRHHPYRGAEAGAARAGAASLLVGSGEQGAGQVLSFRSGGRPWLGLAFAAPHPWANRDEHVVQRHDAPEFAPPPPPRPFSSWDRVPMAALAAGEPFSGRATGGDGGVRSDVMAPPAMAEEAKVSCLPLAREVGRRAAAAGGGQGAQLHRLAAVLPRGARAGGPTARGGETQRELLGFLGSPSLAELHRSPTTRLVARLRHLPNTSFACGVWVDRGRALTPEFADAAASRYAAVAEPADFATQPEQARERVNAFVSDATEGLIRDVLPPNSVDSSTVVVLANAVHFKGTWSLPFHPSATFHAPFHLLDGGAVRAPFMTTEIPFERHVAAFPGFTALKLPYKNVGGGGGGDGVPRAAFYMLLLLPDGDGALKLADLYDMAVTTPEFIKKHTPAAEAPVRRLMVPKFKFSFKFEAKSDMRKLGVTRAFAGGDFSGMVTGGDGLFIAEVYHQATIEVDELGTVAAASTAVVMMQKGSSLPPVDFVADRPFLFAVVEELTGAVLFLGHVVNPLAE</sequence>
<gene>
    <name evidence="5" type="ORF">OsJ_01224</name>
</gene>
<dbReference type="PROSITE" id="PS00284">
    <property type="entry name" value="SERPIN"/>
    <property type="match status" value="1"/>
</dbReference>
<dbReference type="PANTHER" id="PTHR11461">
    <property type="entry name" value="SERINE PROTEASE INHIBITOR, SERPIN"/>
    <property type="match status" value="1"/>
</dbReference>
<proteinExistence type="inferred from homology"/>
<dbReference type="FunFam" id="2.30.39.10:FF:000038">
    <property type="entry name" value="Os01g0267300 protein"/>
    <property type="match status" value="1"/>
</dbReference>
<comment type="similarity">
    <text evidence="1 2">Belongs to the serpin family.</text>
</comment>
<feature type="compositionally biased region" description="Basic and acidic residues" evidence="3">
    <location>
        <begin position="1"/>
        <end position="14"/>
    </location>
</feature>
<evidence type="ECO:0000256" key="2">
    <source>
        <dbReference type="RuleBase" id="RU000411"/>
    </source>
</evidence>
<evidence type="ECO:0000259" key="4">
    <source>
        <dbReference type="SMART" id="SM00093"/>
    </source>
</evidence>
<dbReference type="Gene3D" id="2.30.39.10">
    <property type="entry name" value="Alpha-1-antitrypsin, domain 1"/>
    <property type="match status" value="1"/>
</dbReference>
<dbReference type="InterPro" id="IPR042178">
    <property type="entry name" value="Serpin_sf_1"/>
</dbReference>
<feature type="region of interest" description="Disordered" evidence="3">
    <location>
        <begin position="1"/>
        <end position="26"/>
    </location>
</feature>
<dbReference type="SMART" id="SM00093">
    <property type="entry name" value="SERPIN"/>
    <property type="match status" value="1"/>
</dbReference>
<reference evidence="5" key="1">
    <citation type="journal article" date="2005" name="PLoS Biol.">
        <title>The genomes of Oryza sativa: a history of duplications.</title>
        <authorList>
            <person name="Yu J."/>
            <person name="Wang J."/>
            <person name="Lin W."/>
            <person name="Li S."/>
            <person name="Li H."/>
            <person name="Zhou J."/>
            <person name="Ni P."/>
            <person name="Dong W."/>
            <person name="Hu S."/>
            <person name="Zeng C."/>
            <person name="Zhang J."/>
            <person name="Zhang Y."/>
            <person name="Li R."/>
            <person name="Xu Z."/>
            <person name="Li S."/>
            <person name="Li X."/>
            <person name="Zheng H."/>
            <person name="Cong L."/>
            <person name="Lin L."/>
            <person name="Yin J."/>
            <person name="Geng J."/>
            <person name="Li G."/>
            <person name="Shi J."/>
            <person name="Liu J."/>
            <person name="Lv H."/>
            <person name="Li J."/>
            <person name="Wang J."/>
            <person name="Deng Y."/>
            <person name="Ran L."/>
            <person name="Shi X."/>
            <person name="Wang X."/>
            <person name="Wu Q."/>
            <person name="Li C."/>
            <person name="Ren X."/>
            <person name="Wang J."/>
            <person name="Wang X."/>
            <person name="Li D."/>
            <person name="Liu D."/>
            <person name="Zhang X."/>
            <person name="Ji Z."/>
            <person name="Zhao W."/>
            <person name="Sun Y."/>
            <person name="Zhang Z."/>
            <person name="Bao J."/>
            <person name="Han Y."/>
            <person name="Dong L."/>
            <person name="Ji J."/>
            <person name="Chen P."/>
            <person name="Wu S."/>
            <person name="Liu J."/>
            <person name="Xiao Y."/>
            <person name="Bu D."/>
            <person name="Tan J."/>
            <person name="Yang L."/>
            <person name="Ye C."/>
            <person name="Zhang J."/>
            <person name="Xu J."/>
            <person name="Zhou Y."/>
            <person name="Yu Y."/>
            <person name="Zhang B."/>
            <person name="Zhuang S."/>
            <person name="Wei H."/>
            <person name="Liu B."/>
            <person name="Lei M."/>
            <person name="Yu H."/>
            <person name="Li Y."/>
            <person name="Xu H."/>
            <person name="Wei S."/>
            <person name="He X."/>
            <person name="Fang L."/>
            <person name="Zhang Z."/>
            <person name="Zhang Y."/>
            <person name="Huang X."/>
            <person name="Su Z."/>
            <person name="Tong W."/>
            <person name="Li J."/>
            <person name="Tong Z."/>
            <person name="Li S."/>
            <person name="Ye J."/>
            <person name="Wang L."/>
            <person name="Fang L."/>
            <person name="Lei T."/>
            <person name="Chen C."/>
            <person name="Chen H."/>
            <person name="Xu Z."/>
            <person name="Li H."/>
            <person name="Huang H."/>
            <person name="Zhang F."/>
            <person name="Xu H."/>
            <person name="Li N."/>
            <person name="Zhao C."/>
            <person name="Li S."/>
            <person name="Dong L."/>
            <person name="Huang Y."/>
            <person name="Li L."/>
            <person name="Xi Y."/>
            <person name="Qi Q."/>
            <person name="Li W."/>
            <person name="Zhang B."/>
            <person name="Hu W."/>
            <person name="Zhang Y."/>
            <person name="Tian X."/>
            <person name="Jiao Y."/>
            <person name="Liang X."/>
            <person name="Jin J."/>
            <person name="Gao L."/>
            <person name="Zheng W."/>
            <person name="Hao B."/>
            <person name="Liu S."/>
            <person name="Wang W."/>
            <person name="Yuan L."/>
            <person name="Cao M."/>
            <person name="McDermott J."/>
            <person name="Samudrala R."/>
            <person name="Wang J."/>
            <person name="Wong G.K."/>
            <person name="Yang H."/>
        </authorList>
    </citation>
    <scope>NUCLEOTIDE SEQUENCE [LARGE SCALE GENOMIC DNA]</scope>
</reference>
<dbReference type="EMBL" id="CM000138">
    <property type="protein sequence ID" value="EEE54294.1"/>
    <property type="molecule type" value="Genomic_DNA"/>
</dbReference>
<dbReference type="GO" id="GO:0005615">
    <property type="term" value="C:extracellular space"/>
    <property type="evidence" value="ECO:0007669"/>
    <property type="project" value="InterPro"/>
</dbReference>
<dbReference type="Gene3D" id="3.30.497.10">
    <property type="entry name" value="Antithrombin, subunit I, domain 2"/>
    <property type="match status" value="1"/>
</dbReference>
<dbReference type="InterPro" id="IPR023796">
    <property type="entry name" value="Serpin_dom"/>
</dbReference>
<accession>B9EV44</accession>
<evidence type="ECO:0000256" key="1">
    <source>
        <dbReference type="ARBA" id="ARBA00009500"/>
    </source>
</evidence>
<dbReference type="AlphaFoldDB" id="B9EV44"/>
<feature type="domain" description="Serpin" evidence="4">
    <location>
        <begin position="159"/>
        <end position="521"/>
    </location>
</feature>
<dbReference type="PANTHER" id="PTHR11461:SF203">
    <property type="entry name" value="SERPIN-Z12-RELATED"/>
    <property type="match status" value="1"/>
</dbReference>
<organism evidence="5">
    <name type="scientific">Oryza sativa subsp. japonica</name>
    <name type="common">Rice</name>
    <dbReference type="NCBI Taxonomy" id="39947"/>
    <lineage>
        <taxon>Eukaryota</taxon>
        <taxon>Viridiplantae</taxon>
        <taxon>Streptophyta</taxon>
        <taxon>Embryophyta</taxon>
        <taxon>Tracheophyta</taxon>
        <taxon>Spermatophyta</taxon>
        <taxon>Magnoliopsida</taxon>
        <taxon>Liliopsida</taxon>
        <taxon>Poales</taxon>
        <taxon>Poaceae</taxon>
        <taxon>BOP clade</taxon>
        <taxon>Oryzoideae</taxon>
        <taxon>Oryzeae</taxon>
        <taxon>Oryzinae</taxon>
        <taxon>Oryza</taxon>
        <taxon>Oryza sativa</taxon>
    </lineage>
</organism>
<dbReference type="InterPro" id="IPR000215">
    <property type="entry name" value="Serpin_fam"/>
</dbReference>
<dbReference type="Pfam" id="PF00079">
    <property type="entry name" value="Serpin"/>
    <property type="match status" value="1"/>
</dbReference>
<name>B9EV44_ORYSJ</name>
<dbReference type="Proteomes" id="UP000007752">
    <property type="component" value="Chromosome 1"/>
</dbReference>
<protein>
    <recommendedName>
        <fullName evidence="4">Serpin domain-containing protein</fullName>
    </recommendedName>
</protein>
<evidence type="ECO:0000256" key="3">
    <source>
        <dbReference type="SAM" id="MobiDB-lite"/>
    </source>
</evidence>